<evidence type="ECO:0000256" key="1">
    <source>
        <dbReference type="ARBA" id="ARBA00004322"/>
    </source>
</evidence>
<dbReference type="GO" id="GO:0005730">
    <property type="term" value="C:nucleolus"/>
    <property type="evidence" value="ECO:0007669"/>
    <property type="project" value="UniProtKB-SubCell"/>
</dbReference>
<dbReference type="OMA" id="ICHKRRS"/>
<dbReference type="GO" id="GO:0003723">
    <property type="term" value="F:RNA binding"/>
    <property type="evidence" value="ECO:0007669"/>
    <property type="project" value="UniProtKB-KW"/>
</dbReference>
<evidence type="ECO:0000256" key="4">
    <source>
        <dbReference type="ARBA" id="ARBA00022722"/>
    </source>
</evidence>
<dbReference type="OrthoDB" id="392925at2759"/>
<feature type="domain" description="N4BP1 first type I KH-domain" evidence="13">
    <location>
        <begin position="42"/>
        <end position="113"/>
    </location>
</feature>
<feature type="domain" description="RNase NYN" evidence="12">
    <location>
        <begin position="606"/>
        <end position="757"/>
    </location>
</feature>
<dbReference type="CDD" id="cd18728">
    <property type="entry name" value="PIN_N4BP1-like"/>
    <property type="match status" value="1"/>
</dbReference>
<comment type="subcellular location">
    <subcellularLocation>
        <location evidence="1">Nucleus</location>
        <location evidence="1">PML body</location>
    </subcellularLocation>
    <subcellularLocation>
        <location evidence="2">Nucleus</location>
        <location evidence="2">Nucleolus</location>
    </subcellularLocation>
</comment>
<keyword evidence="8" id="KW-0539">Nucleus</keyword>
<gene>
    <name evidence="17" type="ORF">chiPu_0003239</name>
</gene>
<feature type="domain" description="N4BP1 UBA-like" evidence="15">
    <location>
        <begin position="387"/>
        <end position="428"/>
    </location>
</feature>
<keyword evidence="18" id="KW-1185">Reference proteome</keyword>
<dbReference type="Pfam" id="PF23050">
    <property type="entry name" value="KH_N4BP1_1st"/>
    <property type="match status" value="1"/>
</dbReference>
<accession>A0A401S356</accession>
<dbReference type="SUPFAM" id="SSF54791">
    <property type="entry name" value="Eukaryotic type KH-domain (KH-domain type I)"/>
    <property type="match status" value="1"/>
</dbReference>
<evidence type="ECO:0000313" key="18">
    <source>
        <dbReference type="Proteomes" id="UP000287033"/>
    </source>
</evidence>
<dbReference type="InterPro" id="IPR056630">
    <property type="entry name" value="KH_N4BP1_2nd"/>
</dbReference>
<dbReference type="STRING" id="137246.A0A401S356"/>
<evidence type="ECO:0000256" key="10">
    <source>
        <dbReference type="ARBA" id="ARBA00039336"/>
    </source>
</evidence>
<dbReference type="Gene3D" id="3.40.50.11980">
    <property type="match status" value="1"/>
</dbReference>
<dbReference type="InterPro" id="IPR036612">
    <property type="entry name" value="KH_dom_type_1_sf"/>
</dbReference>
<dbReference type="PANTHER" id="PTHR12876:SF26">
    <property type="entry name" value="NEDD4-BINDING PROTEIN 1"/>
    <property type="match status" value="1"/>
</dbReference>
<dbReference type="GO" id="GO:0032435">
    <property type="term" value="P:negative regulation of proteasomal ubiquitin-dependent protein catabolic process"/>
    <property type="evidence" value="ECO:0007669"/>
    <property type="project" value="TreeGrafter"/>
</dbReference>
<evidence type="ECO:0000256" key="6">
    <source>
        <dbReference type="ARBA" id="ARBA00022859"/>
    </source>
</evidence>
<evidence type="ECO:0000259" key="15">
    <source>
        <dbReference type="Pfam" id="PF23053"/>
    </source>
</evidence>
<dbReference type="CDD" id="cd09032">
    <property type="entry name" value="KH-I_N4BP1_like_rpt1"/>
    <property type="match status" value="1"/>
</dbReference>
<dbReference type="Pfam" id="PF23052">
    <property type="entry name" value="KH_N4BP1_2nd"/>
    <property type="match status" value="1"/>
</dbReference>
<feature type="region of interest" description="Disordered" evidence="11">
    <location>
        <begin position="476"/>
        <end position="499"/>
    </location>
</feature>
<keyword evidence="7" id="KW-0694">RNA-binding</keyword>
<sequence>MAGVAASSGHRAKAQPARPPEAAGPAAPWRKADAGGLGEISDEFAVCSDKKDYLEGSTASIQQLFKVVLAISVPLVARYAATASPGPQQVWVQLKGRREHVRKAKEYIKGICNPEFRQVEYYPKEMHCIFAGAKGLFHKCLIQDTCADISMASAGAISITGGTEAVIMAKTRIQQFVQLFKDNQSIPNKRESSIKRNFKRIIELNADKYSMDLLLLPSAVKEELVNLAEDVLCHEEPIDLTLELDDNSQIVNHDTFNSSSEGKSKDPYFEEARRQAGTPVSELAQQMNTMLTQVSQKSFVPEIEQSSCEASSAGKERLSCKRRSSNSEDRHTKRQFSGDIEFAANTTTKVLCTNVVTDEPPACNVPLIGQQDNQIEEDSTVTTPEMEFNMLVEFFRTMGYSNDVIKRVIGEMGQNEEPMLLLKRIVEESKHTEDEQTTCVPQAAGSSSLCAGSIQETNKNPQVDTPETCTVRTVQVEERRAKSVPSSSQDQWKNERLEKRSQPVDEMFVIAQDNKDEVLTKPPAAKLINDTENFHSAKHFTHALVNERKLLNESDIVARGSSEQPLLPVFSNRQVSASVTGVQRFHDLLKSPYKLNLTSDPGKPNLKHIIIDGSNVAMAHGMKKIFSCRGIAIAVECFWNRGHRNITVFVPQWRTKRDTKITEQHFLTELEDLGVLSFTPARTVCGVRIASHDDRFLLHLAEKTGGIIVTNDNLKEFVYESPAWKAIIQDRLLQYTFVGDLIMLPDDPLGRHGPGLEAFLHQVDVSRALPEKTNVVCHPFVPFSVPRATFTFESRRPEMPPLRTREETEQLKQNLLKIFPEVSQRQKIDQILAAHPHMRDPNALSAMVLDQE</sequence>
<evidence type="ECO:0000256" key="2">
    <source>
        <dbReference type="ARBA" id="ARBA00004604"/>
    </source>
</evidence>
<evidence type="ECO:0000256" key="7">
    <source>
        <dbReference type="ARBA" id="ARBA00022884"/>
    </source>
</evidence>
<feature type="domain" description="N4BP1 C-terminal UBA" evidence="16">
    <location>
        <begin position="803"/>
        <end position="850"/>
    </location>
</feature>
<evidence type="ECO:0000256" key="5">
    <source>
        <dbReference type="ARBA" id="ARBA00022801"/>
    </source>
</evidence>
<name>A0A401S356_CHIPU</name>
<keyword evidence="4" id="KW-0540">Nuclease</keyword>
<dbReference type="GO" id="GO:0045087">
    <property type="term" value="P:innate immune response"/>
    <property type="evidence" value="ECO:0007669"/>
    <property type="project" value="UniProtKB-KW"/>
</dbReference>
<evidence type="ECO:0000259" key="14">
    <source>
        <dbReference type="Pfam" id="PF23052"/>
    </source>
</evidence>
<feature type="region of interest" description="Disordered" evidence="11">
    <location>
        <begin position="310"/>
        <end position="334"/>
    </location>
</feature>
<dbReference type="InterPro" id="IPR051101">
    <property type="entry name" value="ZC3H12/N4BP1_RNase_Reg"/>
</dbReference>
<protein>
    <recommendedName>
        <fullName evidence="10">NEDD4-binding protein 1</fullName>
    </recommendedName>
</protein>
<proteinExistence type="inferred from homology"/>
<dbReference type="EMBL" id="BEZZ01000068">
    <property type="protein sequence ID" value="GCC24837.1"/>
    <property type="molecule type" value="Genomic_DNA"/>
</dbReference>
<dbReference type="Pfam" id="PF11977">
    <property type="entry name" value="RNase_Zc3h12a"/>
    <property type="match status" value="1"/>
</dbReference>
<evidence type="ECO:0000256" key="11">
    <source>
        <dbReference type="SAM" id="MobiDB-lite"/>
    </source>
</evidence>
<evidence type="ECO:0000256" key="9">
    <source>
        <dbReference type="ARBA" id="ARBA00038274"/>
    </source>
</evidence>
<evidence type="ECO:0000313" key="17">
    <source>
        <dbReference type="EMBL" id="GCC24837.1"/>
    </source>
</evidence>
<feature type="compositionally biased region" description="Basic and acidic residues" evidence="11">
    <location>
        <begin position="314"/>
        <end position="331"/>
    </location>
</feature>
<evidence type="ECO:0000256" key="8">
    <source>
        <dbReference type="ARBA" id="ARBA00023242"/>
    </source>
</evidence>
<dbReference type="PANTHER" id="PTHR12876">
    <property type="entry name" value="N4BP1-RELATED"/>
    <property type="match status" value="1"/>
</dbReference>
<dbReference type="GO" id="GO:0016605">
    <property type="term" value="C:PML body"/>
    <property type="evidence" value="ECO:0007669"/>
    <property type="project" value="UniProtKB-SubCell"/>
</dbReference>
<dbReference type="InterPro" id="IPR021869">
    <property type="entry name" value="RNase_Zc3h12_NYN"/>
</dbReference>
<evidence type="ECO:0000256" key="3">
    <source>
        <dbReference type="ARBA" id="ARBA00022588"/>
    </source>
</evidence>
<feature type="domain" description="N4BP1 second type I KH-domain" evidence="14">
    <location>
        <begin position="114"/>
        <end position="229"/>
    </location>
</feature>
<dbReference type="Pfam" id="PF23054">
    <property type="entry name" value="UBA_N4BP1_C"/>
    <property type="match status" value="1"/>
</dbReference>
<dbReference type="GO" id="GO:0031397">
    <property type="term" value="P:negative regulation of protein ubiquitination"/>
    <property type="evidence" value="ECO:0007669"/>
    <property type="project" value="TreeGrafter"/>
</dbReference>
<reference evidence="17 18" key="1">
    <citation type="journal article" date="2018" name="Nat. Ecol. Evol.">
        <title>Shark genomes provide insights into elasmobranch evolution and the origin of vertebrates.</title>
        <authorList>
            <person name="Hara Y"/>
            <person name="Yamaguchi K"/>
            <person name="Onimaru K"/>
            <person name="Kadota M"/>
            <person name="Koyanagi M"/>
            <person name="Keeley SD"/>
            <person name="Tatsumi K"/>
            <person name="Tanaka K"/>
            <person name="Motone F"/>
            <person name="Kageyama Y"/>
            <person name="Nozu R"/>
            <person name="Adachi N"/>
            <person name="Nishimura O"/>
            <person name="Nakagawa R"/>
            <person name="Tanegashima C"/>
            <person name="Kiyatake I"/>
            <person name="Matsumoto R"/>
            <person name="Murakumo K"/>
            <person name="Nishida K"/>
            <person name="Terakita A"/>
            <person name="Kuratani S"/>
            <person name="Sato K"/>
            <person name="Hyodo S Kuraku.S."/>
        </authorList>
    </citation>
    <scope>NUCLEOTIDE SEQUENCE [LARGE SCALE GENOMIC DNA]</scope>
</reference>
<keyword evidence="5" id="KW-0378">Hydrolase</keyword>
<evidence type="ECO:0000259" key="13">
    <source>
        <dbReference type="Pfam" id="PF23050"/>
    </source>
</evidence>
<dbReference type="InterPro" id="IPR056629">
    <property type="entry name" value="KH_N4BP1_1st"/>
</dbReference>
<keyword evidence="3" id="KW-0399">Innate immunity</keyword>
<dbReference type="InterPro" id="IPR056578">
    <property type="entry name" value="UBA_N4BP1_C"/>
</dbReference>
<organism evidence="17 18">
    <name type="scientific">Chiloscyllium punctatum</name>
    <name type="common">Brownbanded bambooshark</name>
    <name type="synonym">Hemiscyllium punctatum</name>
    <dbReference type="NCBI Taxonomy" id="137246"/>
    <lineage>
        <taxon>Eukaryota</taxon>
        <taxon>Metazoa</taxon>
        <taxon>Chordata</taxon>
        <taxon>Craniata</taxon>
        <taxon>Vertebrata</taxon>
        <taxon>Chondrichthyes</taxon>
        <taxon>Elasmobranchii</taxon>
        <taxon>Galeomorphii</taxon>
        <taxon>Galeoidea</taxon>
        <taxon>Orectolobiformes</taxon>
        <taxon>Hemiscylliidae</taxon>
        <taxon>Chiloscyllium</taxon>
    </lineage>
</organism>
<comment type="caution">
    <text evidence="17">The sequence shown here is derived from an EMBL/GenBank/DDBJ whole genome shotgun (WGS) entry which is preliminary data.</text>
</comment>
<feature type="compositionally biased region" description="Low complexity" evidence="11">
    <location>
        <begin position="14"/>
        <end position="28"/>
    </location>
</feature>
<dbReference type="Pfam" id="PF23053">
    <property type="entry name" value="UBA_N4BP1"/>
    <property type="match status" value="1"/>
</dbReference>
<evidence type="ECO:0000259" key="16">
    <source>
        <dbReference type="Pfam" id="PF23054"/>
    </source>
</evidence>
<dbReference type="FunFam" id="3.40.50.11980:FF:000001">
    <property type="entry name" value="ZC3H12A isoform 1"/>
    <property type="match status" value="1"/>
</dbReference>
<comment type="similarity">
    <text evidence="9">Belongs to the N4BP1 family.</text>
</comment>
<evidence type="ECO:0000259" key="12">
    <source>
        <dbReference type="Pfam" id="PF11977"/>
    </source>
</evidence>
<dbReference type="GO" id="GO:0004518">
    <property type="term" value="F:nuclease activity"/>
    <property type="evidence" value="ECO:0007669"/>
    <property type="project" value="UniProtKB-KW"/>
</dbReference>
<dbReference type="GO" id="GO:0016787">
    <property type="term" value="F:hydrolase activity"/>
    <property type="evidence" value="ECO:0007669"/>
    <property type="project" value="UniProtKB-KW"/>
</dbReference>
<feature type="region of interest" description="Disordered" evidence="11">
    <location>
        <begin position="1"/>
        <end position="30"/>
    </location>
</feature>
<dbReference type="AlphaFoldDB" id="A0A401S356"/>
<dbReference type="Proteomes" id="UP000287033">
    <property type="component" value="Unassembled WGS sequence"/>
</dbReference>
<keyword evidence="6" id="KW-0391">Immunity</keyword>
<dbReference type="InterPro" id="IPR056631">
    <property type="entry name" value="UBA_N4BP1"/>
</dbReference>